<dbReference type="FunFam" id="3.40.50.1400:FF:000002">
    <property type="entry name" value="Ferrochelatase"/>
    <property type="match status" value="1"/>
</dbReference>
<dbReference type="NCBIfam" id="TIGR00109">
    <property type="entry name" value="hemH"/>
    <property type="match status" value="1"/>
</dbReference>
<dbReference type="PROSITE" id="PS00534">
    <property type="entry name" value="FERROCHELATASE"/>
    <property type="match status" value="1"/>
</dbReference>
<dbReference type="PANTHER" id="PTHR11108">
    <property type="entry name" value="FERROCHELATASE"/>
    <property type="match status" value="1"/>
</dbReference>
<dbReference type="EC" id="4.98.1.1" evidence="9 10"/>
<dbReference type="GO" id="GO:0046872">
    <property type="term" value="F:metal ion binding"/>
    <property type="evidence" value="ECO:0007669"/>
    <property type="project" value="UniProtKB-KW"/>
</dbReference>
<dbReference type="SUPFAM" id="SSF53800">
    <property type="entry name" value="Chelatase"/>
    <property type="match status" value="1"/>
</dbReference>
<keyword evidence="3 9" id="KW-0479">Metal-binding</keyword>
<evidence type="ECO:0000256" key="9">
    <source>
        <dbReference type="HAMAP-Rule" id="MF_00323"/>
    </source>
</evidence>
<evidence type="ECO:0000256" key="8">
    <source>
        <dbReference type="ARBA" id="ARBA00024536"/>
    </source>
</evidence>
<evidence type="ECO:0000256" key="7">
    <source>
        <dbReference type="ARBA" id="ARBA00023244"/>
    </source>
</evidence>
<evidence type="ECO:0000256" key="10">
    <source>
        <dbReference type="RuleBase" id="RU000607"/>
    </source>
</evidence>
<organism evidence="12 13">
    <name type="scientific">Lysobacter capsici AZ78</name>
    <dbReference type="NCBI Taxonomy" id="1444315"/>
    <lineage>
        <taxon>Bacteria</taxon>
        <taxon>Pseudomonadati</taxon>
        <taxon>Pseudomonadota</taxon>
        <taxon>Gammaproteobacteria</taxon>
        <taxon>Lysobacterales</taxon>
        <taxon>Lysobacteraceae</taxon>
        <taxon>Lysobacter</taxon>
    </lineage>
</organism>
<dbReference type="CDD" id="cd03411">
    <property type="entry name" value="Ferrochelatase_N"/>
    <property type="match status" value="1"/>
</dbReference>
<dbReference type="Gene3D" id="3.40.50.1400">
    <property type="match status" value="2"/>
</dbReference>
<feature type="region of interest" description="Disordered" evidence="11">
    <location>
        <begin position="1"/>
        <end position="66"/>
    </location>
</feature>
<protein>
    <recommendedName>
        <fullName evidence="9 10">Ferrochelatase</fullName>
        <ecNumber evidence="9 10">4.98.1.1</ecNumber>
    </recommendedName>
    <alternativeName>
        <fullName evidence="9">Heme synthase</fullName>
    </alternativeName>
    <alternativeName>
        <fullName evidence="9">Protoheme ferro-lyase</fullName>
    </alternativeName>
</protein>
<evidence type="ECO:0000256" key="11">
    <source>
        <dbReference type="SAM" id="MobiDB-lite"/>
    </source>
</evidence>
<dbReference type="Pfam" id="PF00762">
    <property type="entry name" value="Ferrochelatase"/>
    <property type="match status" value="1"/>
</dbReference>
<proteinExistence type="inferred from homology"/>
<dbReference type="GO" id="GO:0004325">
    <property type="term" value="F:ferrochelatase activity"/>
    <property type="evidence" value="ECO:0007669"/>
    <property type="project" value="UniProtKB-UniRule"/>
</dbReference>
<evidence type="ECO:0000256" key="5">
    <source>
        <dbReference type="ARBA" id="ARBA00023133"/>
    </source>
</evidence>
<dbReference type="InterPro" id="IPR001015">
    <property type="entry name" value="Ferrochelatase"/>
</dbReference>
<dbReference type="GO" id="GO:0006783">
    <property type="term" value="P:heme biosynthetic process"/>
    <property type="evidence" value="ECO:0007669"/>
    <property type="project" value="UniProtKB-UniRule"/>
</dbReference>
<keyword evidence="7 9" id="KW-0627">Porphyrin biosynthesis</keyword>
<evidence type="ECO:0000256" key="3">
    <source>
        <dbReference type="ARBA" id="ARBA00022723"/>
    </source>
</evidence>
<comment type="similarity">
    <text evidence="1 9 10">Belongs to the ferrochelatase family.</text>
</comment>
<keyword evidence="5 9" id="KW-0350">Heme biosynthesis</keyword>
<keyword evidence="6 9" id="KW-0456">Lyase</keyword>
<dbReference type="UniPathway" id="UPA00252">
    <property type="reaction ID" value="UER00325"/>
</dbReference>
<dbReference type="GO" id="GO:0005737">
    <property type="term" value="C:cytoplasm"/>
    <property type="evidence" value="ECO:0007669"/>
    <property type="project" value="UniProtKB-SubCell"/>
</dbReference>
<evidence type="ECO:0000256" key="1">
    <source>
        <dbReference type="ARBA" id="ARBA00007718"/>
    </source>
</evidence>
<comment type="caution">
    <text evidence="12">The sequence shown here is derived from an EMBL/GenBank/DDBJ whole genome shotgun (WGS) entry which is preliminary data.</text>
</comment>
<dbReference type="InterPro" id="IPR033644">
    <property type="entry name" value="Ferrochelatase_C"/>
</dbReference>
<keyword evidence="4 9" id="KW-0408">Iron</keyword>
<dbReference type="PANTHER" id="PTHR11108:SF1">
    <property type="entry name" value="FERROCHELATASE, MITOCHONDRIAL"/>
    <property type="match status" value="1"/>
</dbReference>
<feature type="compositionally biased region" description="Basic and acidic residues" evidence="11">
    <location>
        <begin position="13"/>
        <end position="34"/>
    </location>
</feature>
<keyword evidence="2 9" id="KW-0963">Cytoplasm</keyword>
<dbReference type="CDD" id="cd00419">
    <property type="entry name" value="Ferrochelatase_C"/>
    <property type="match status" value="1"/>
</dbReference>
<feature type="binding site" evidence="9">
    <location>
        <position position="352"/>
    </location>
    <ligand>
        <name>Fe(2+)</name>
        <dbReference type="ChEBI" id="CHEBI:29033"/>
    </ligand>
</feature>
<dbReference type="Proteomes" id="UP000023435">
    <property type="component" value="Unassembled WGS sequence"/>
</dbReference>
<evidence type="ECO:0000313" key="13">
    <source>
        <dbReference type="Proteomes" id="UP000023435"/>
    </source>
</evidence>
<comment type="catalytic activity">
    <reaction evidence="8">
        <text>Fe-coproporphyrin III + 2 H(+) = coproporphyrin III + Fe(2+)</text>
        <dbReference type="Rhea" id="RHEA:49572"/>
        <dbReference type="ChEBI" id="CHEBI:15378"/>
        <dbReference type="ChEBI" id="CHEBI:29033"/>
        <dbReference type="ChEBI" id="CHEBI:68438"/>
        <dbReference type="ChEBI" id="CHEBI:131725"/>
        <dbReference type="EC" id="4.99.1.9"/>
    </reaction>
    <physiologicalReaction direction="right-to-left" evidence="8">
        <dbReference type="Rhea" id="RHEA:49574"/>
    </physiologicalReaction>
</comment>
<dbReference type="AlphaFoldDB" id="A0A108UB24"/>
<evidence type="ECO:0000256" key="2">
    <source>
        <dbReference type="ARBA" id="ARBA00022490"/>
    </source>
</evidence>
<evidence type="ECO:0000256" key="4">
    <source>
        <dbReference type="ARBA" id="ARBA00023004"/>
    </source>
</evidence>
<comment type="subcellular location">
    <subcellularLocation>
        <location evidence="9 10">Cytoplasm</location>
    </subcellularLocation>
</comment>
<sequence length="404" mass="44819">MVQASKQAMNRHGIGERLHERRIVAMRGRADRASRSSPPAGADRSGLSHPSEHSIRQTFRRHHSQCHPMRMPAPASIAAYDTPSAADTAVVLVNLGTPDAPDTASVRRYLAEFLHDRRVVDMSRWLWCPLLHFAILPLRSGKVAHKYASVWLPEGSPLAVHTRRLAEAVQRELPQVRVLHAMRYGKPSWKQLLLDLERQGVRRVLALPLYPQYSTSTTASVGDVLDAVPGLSSRMVREYHLDPDWVAAVADSVRRHRAIHGMGEHLLMSFHGLPQRFAAAGDPYPRHCEASAQAIAQALGLPDDAWTLSYQSRFGRERWLEPSTTDTLTALAERGLRRVDVIAPGFAVDCLETLEEVAIMLAEEFAARGGELRYIPCLNDSPAHAAALAGVIERELDEWAEVAA</sequence>
<feature type="binding site" evidence="9">
    <location>
        <position position="271"/>
    </location>
    <ligand>
        <name>Fe(2+)</name>
        <dbReference type="ChEBI" id="CHEBI:29033"/>
    </ligand>
</feature>
<accession>A0A108UB24</accession>
<reference evidence="12 13" key="1">
    <citation type="journal article" date="2014" name="Genome Announc.">
        <title>Draft Genome Sequence of Lysobacter capsici AZ78, a Bacterium Antagonistic to Plant-Pathogenic Oomycetes.</title>
        <authorList>
            <person name="Puopolo G."/>
            <person name="Sonego P."/>
            <person name="Engelen K."/>
            <person name="Pertot I."/>
        </authorList>
    </citation>
    <scope>NUCLEOTIDE SEQUENCE [LARGE SCALE GENOMIC DNA]</scope>
    <source>
        <strain evidence="12 13">AZ78</strain>
    </source>
</reference>
<evidence type="ECO:0000256" key="6">
    <source>
        <dbReference type="ARBA" id="ARBA00023239"/>
    </source>
</evidence>
<comment type="pathway">
    <text evidence="9 10">Porphyrin-containing compound metabolism; protoheme biosynthesis; protoheme from protoporphyrin-IX: step 1/1.</text>
</comment>
<name>A0A108UB24_9GAMM</name>
<dbReference type="InterPro" id="IPR019772">
    <property type="entry name" value="Ferrochelatase_AS"/>
</dbReference>
<comment type="function">
    <text evidence="9 10">Catalyzes the ferrous insertion into protoporphyrin IX.</text>
</comment>
<keyword evidence="13" id="KW-1185">Reference proteome</keyword>
<dbReference type="InterPro" id="IPR033659">
    <property type="entry name" value="Ferrochelatase_N"/>
</dbReference>
<dbReference type="EMBL" id="JAJA02000001">
    <property type="protein sequence ID" value="KWS05818.1"/>
    <property type="molecule type" value="Genomic_DNA"/>
</dbReference>
<evidence type="ECO:0000313" key="12">
    <source>
        <dbReference type="EMBL" id="KWS05818.1"/>
    </source>
</evidence>
<comment type="catalytic activity">
    <reaction evidence="9 10">
        <text>heme b + 2 H(+) = protoporphyrin IX + Fe(2+)</text>
        <dbReference type="Rhea" id="RHEA:22584"/>
        <dbReference type="ChEBI" id="CHEBI:15378"/>
        <dbReference type="ChEBI" id="CHEBI:29033"/>
        <dbReference type="ChEBI" id="CHEBI:57306"/>
        <dbReference type="ChEBI" id="CHEBI:60344"/>
        <dbReference type="EC" id="4.98.1.1"/>
    </reaction>
</comment>
<dbReference type="HAMAP" id="MF_00323">
    <property type="entry name" value="Ferrochelatase"/>
    <property type="match status" value="1"/>
</dbReference>
<gene>
    <name evidence="9" type="primary">hemH</name>
    <name evidence="12" type="ORF">AZ78_3371</name>
</gene>